<evidence type="ECO:0000256" key="2">
    <source>
        <dbReference type="ARBA" id="ARBA00022448"/>
    </source>
</evidence>
<dbReference type="AlphaFoldDB" id="A0A0H5R5C5"/>
<keyword evidence="3" id="KW-0653">Protein transport</keyword>
<dbReference type="PANTHER" id="PTHR13768:SF8">
    <property type="entry name" value="ALPHA-SOLUBLE NSF ATTACHMENT PROTEIN"/>
    <property type="match status" value="1"/>
</dbReference>
<proteinExistence type="inferred from homology"/>
<dbReference type="InterPro" id="IPR011990">
    <property type="entry name" value="TPR-like_helical_dom_sf"/>
</dbReference>
<sequence>MSENDDLCPEGSKLRAEADKKLKSFNLFGSASKRQGEAADLYARAAAKFRVARLWEEAAEAYLLAAKNLEKSSPDDWVDARKNYEECAKCFAKCKPEDAIEPYRAAAALSLKENSFSMAAHLYKSLGEMCEQEELEMDTILEAYTKAATYFEAADAVKNQLDMLMKVAFMNARLENYNAAIEAYDQIIRASTKGASKSTGEIAVFNCVLCSLASKEYTTEKAESGFESYKDMFDGFARSTNGKLLEGIFDAIRQSDVDKWEGAIKEADRRSTISSFHRSLLSQAQQLKLEGGTDEVDLM</sequence>
<name>A0A0H5R5C5_9EUKA</name>
<evidence type="ECO:0000256" key="3">
    <source>
        <dbReference type="ARBA" id="ARBA00022927"/>
    </source>
</evidence>
<accession>A0A0H5R5C5</accession>
<reference evidence="4" key="1">
    <citation type="submission" date="2015-04" db="EMBL/GenBank/DDBJ databases">
        <title>The genome sequence of the plant pathogenic Rhizarian Plasmodiophora brassicae reveals insights in its biotrophic life cycle and the origin of chitin synthesis.</title>
        <authorList>
            <person name="Schwelm A."/>
            <person name="Fogelqvist J."/>
            <person name="Knaust A."/>
            <person name="Julke S."/>
            <person name="Lilja T."/>
            <person name="Dhandapani V."/>
            <person name="Bonilla-Rosso G."/>
            <person name="Karlsson M."/>
            <person name="Shevchenko A."/>
            <person name="Choi S.R."/>
            <person name="Kim H.G."/>
            <person name="Park J.Y."/>
            <person name="Lim Y.P."/>
            <person name="Ludwig-Muller J."/>
            <person name="Dixelius C."/>
        </authorList>
    </citation>
    <scope>NUCLEOTIDE SEQUENCE</scope>
    <source>
        <tissue evidence="4">Potato root galls</tissue>
    </source>
</reference>
<protein>
    <recommendedName>
        <fullName evidence="5">Alpha-soluble NSF attachment protein</fullName>
    </recommendedName>
</protein>
<evidence type="ECO:0000313" key="4">
    <source>
        <dbReference type="EMBL" id="CRZ08992.1"/>
    </source>
</evidence>
<organism evidence="4">
    <name type="scientific">Spongospora subterranea</name>
    <dbReference type="NCBI Taxonomy" id="70186"/>
    <lineage>
        <taxon>Eukaryota</taxon>
        <taxon>Sar</taxon>
        <taxon>Rhizaria</taxon>
        <taxon>Endomyxa</taxon>
        <taxon>Phytomyxea</taxon>
        <taxon>Plasmodiophorida</taxon>
        <taxon>Plasmodiophoridae</taxon>
        <taxon>Spongospora</taxon>
    </lineage>
</organism>
<keyword evidence="2" id="KW-0813">Transport</keyword>
<dbReference type="Pfam" id="PF14938">
    <property type="entry name" value="SNAP"/>
    <property type="match status" value="1"/>
</dbReference>
<dbReference type="GO" id="GO:0005774">
    <property type="term" value="C:vacuolar membrane"/>
    <property type="evidence" value="ECO:0007669"/>
    <property type="project" value="TreeGrafter"/>
</dbReference>
<dbReference type="GO" id="GO:0006886">
    <property type="term" value="P:intracellular protein transport"/>
    <property type="evidence" value="ECO:0007669"/>
    <property type="project" value="InterPro"/>
</dbReference>
<dbReference type="EMBL" id="HACM01008550">
    <property type="protein sequence ID" value="CRZ08992.1"/>
    <property type="molecule type" value="Transcribed_RNA"/>
</dbReference>
<evidence type="ECO:0008006" key="5">
    <source>
        <dbReference type="Google" id="ProtNLM"/>
    </source>
</evidence>
<dbReference type="GO" id="GO:0035494">
    <property type="term" value="P:SNARE complex disassembly"/>
    <property type="evidence" value="ECO:0007669"/>
    <property type="project" value="TreeGrafter"/>
</dbReference>
<dbReference type="InterPro" id="IPR000744">
    <property type="entry name" value="NSF_attach"/>
</dbReference>
<comment type="similarity">
    <text evidence="1">Belongs to the SNAP family.</text>
</comment>
<dbReference type="SUPFAM" id="SSF48452">
    <property type="entry name" value="TPR-like"/>
    <property type="match status" value="1"/>
</dbReference>
<dbReference type="GO" id="GO:0019905">
    <property type="term" value="F:syntaxin binding"/>
    <property type="evidence" value="ECO:0007669"/>
    <property type="project" value="TreeGrafter"/>
</dbReference>
<evidence type="ECO:0000256" key="1">
    <source>
        <dbReference type="ARBA" id="ARBA00010050"/>
    </source>
</evidence>
<dbReference type="GO" id="GO:0005483">
    <property type="term" value="F:soluble NSF attachment protein activity"/>
    <property type="evidence" value="ECO:0007669"/>
    <property type="project" value="TreeGrafter"/>
</dbReference>
<dbReference type="Gene3D" id="1.25.40.10">
    <property type="entry name" value="Tetratricopeptide repeat domain"/>
    <property type="match status" value="1"/>
</dbReference>
<dbReference type="PRINTS" id="PR00448">
    <property type="entry name" value="NSFATTACHMNT"/>
</dbReference>
<dbReference type="PANTHER" id="PTHR13768">
    <property type="entry name" value="SOLUBLE NSF ATTACHMENT PROTEIN SNAP"/>
    <property type="match status" value="1"/>
</dbReference>
<dbReference type="GO" id="GO:0031201">
    <property type="term" value="C:SNARE complex"/>
    <property type="evidence" value="ECO:0007669"/>
    <property type="project" value="TreeGrafter"/>
</dbReference>